<dbReference type="GO" id="GO:2000694">
    <property type="term" value="P:regulation of phragmoplast microtubule organization"/>
    <property type="evidence" value="ECO:0007669"/>
    <property type="project" value="TreeGrafter"/>
</dbReference>
<evidence type="ECO:0000313" key="2">
    <source>
        <dbReference type="Proteomes" id="UP000734854"/>
    </source>
</evidence>
<dbReference type="SUPFAM" id="SSF50960">
    <property type="entry name" value="TolB, C-terminal domain"/>
    <property type="match status" value="1"/>
</dbReference>
<comment type="caution">
    <text evidence="1">The sequence shown here is derived from an EMBL/GenBank/DDBJ whole genome shotgun (WGS) entry which is preliminary data.</text>
</comment>
<dbReference type="GO" id="GO:0140496">
    <property type="term" value="F:gamma-tubulin complex binding"/>
    <property type="evidence" value="ECO:0007669"/>
    <property type="project" value="InterPro"/>
</dbReference>
<dbReference type="EMBL" id="JACMSC010000012">
    <property type="protein sequence ID" value="KAG6497602.1"/>
    <property type="molecule type" value="Genomic_DNA"/>
</dbReference>
<dbReference type="Proteomes" id="UP000734854">
    <property type="component" value="Unassembled WGS sequence"/>
</dbReference>
<dbReference type="GO" id="GO:0000919">
    <property type="term" value="P:cell plate assembly"/>
    <property type="evidence" value="ECO:0007669"/>
    <property type="project" value="TreeGrafter"/>
</dbReference>
<accession>A0A8J5G3B2</accession>
<dbReference type="PANTHER" id="PTHR45096:SF1">
    <property type="entry name" value="PROTEIN NEDD1"/>
    <property type="match status" value="1"/>
</dbReference>
<dbReference type="InterPro" id="IPR015943">
    <property type="entry name" value="WD40/YVTN_repeat-like_dom_sf"/>
</dbReference>
<sequence>MKGTYGWRFVFLNWSGITRTPVQACTRSSVALETALGACEDPRNMDPNRQALRALDYSRFSRHLLSTSGDDGFVHIWIQLVPVQRLVVSRLKQHSAPTTGICFSPSSDKIIIVTAGLDKKLYNV</sequence>
<evidence type="ECO:0000313" key="1">
    <source>
        <dbReference type="EMBL" id="KAG6497602.1"/>
    </source>
</evidence>
<proteinExistence type="predicted"/>
<reference evidence="1 2" key="1">
    <citation type="submission" date="2020-08" db="EMBL/GenBank/DDBJ databases">
        <title>Plant Genome Project.</title>
        <authorList>
            <person name="Zhang R.-G."/>
        </authorList>
    </citation>
    <scope>NUCLEOTIDE SEQUENCE [LARGE SCALE GENOMIC DNA]</scope>
    <source>
        <tissue evidence="1">Rhizome</tissue>
    </source>
</reference>
<dbReference type="GO" id="GO:0005828">
    <property type="term" value="C:kinetochore microtubule"/>
    <property type="evidence" value="ECO:0007669"/>
    <property type="project" value="TreeGrafter"/>
</dbReference>
<dbReference type="AlphaFoldDB" id="A0A8J5G3B2"/>
<dbReference type="InterPro" id="IPR044621">
    <property type="entry name" value="NEDD1"/>
</dbReference>
<dbReference type="GO" id="GO:0010968">
    <property type="term" value="P:regulation of microtubule nucleation"/>
    <property type="evidence" value="ECO:0007669"/>
    <property type="project" value="InterPro"/>
</dbReference>
<dbReference type="Pfam" id="PF00400">
    <property type="entry name" value="WD40"/>
    <property type="match status" value="2"/>
</dbReference>
<dbReference type="GO" id="GO:0060236">
    <property type="term" value="P:regulation of mitotic spindle organization"/>
    <property type="evidence" value="ECO:0007669"/>
    <property type="project" value="TreeGrafter"/>
</dbReference>
<dbReference type="PANTHER" id="PTHR45096">
    <property type="entry name" value="PROTEIN NEDD1"/>
    <property type="match status" value="1"/>
</dbReference>
<keyword evidence="2" id="KW-1185">Reference proteome</keyword>
<gene>
    <name evidence="1" type="ORF">ZIOFF_045504</name>
</gene>
<name>A0A8J5G3B2_ZINOF</name>
<protein>
    <submittedName>
        <fullName evidence="1">Uncharacterized protein</fullName>
    </submittedName>
</protein>
<dbReference type="Gene3D" id="2.130.10.10">
    <property type="entry name" value="YVTN repeat-like/Quinoprotein amine dehydrogenase"/>
    <property type="match status" value="1"/>
</dbReference>
<dbReference type="InterPro" id="IPR001680">
    <property type="entry name" value="WD40_rpt"/>
</dbReference>
<dbReference type="GO" id="GO:0032467">
    <property type="term" value="P:positive regulation of cytokinesis"/>
    <property type="evidence" value="ECO:0007669"/>
    <property type="project" value="TreeGrafter"/>
</dbReference>
<organism evidence="1 2">
    <name type="scientific">Zingiber officinale</name>
    <name type="common">Ginger</name>
    <name type="synonym">Amomum zingiber</name>
    <dbReference type="NCBI Taxonomy" id="94328"/>
    <lineage>
        <taxon>Eukaryota</taxon>
        <taxon>Viridiplantae</taxon>
        <taxon>Streptophyta</taxon>
        <taxon>Embryophyta</taxon>
        <taxon>Tracheophyta</taxon>
        <taxon>Spermatophyta</taxon>
        <taxon>Magnoliopsida</taxon>
        <taxon>Liliopsida</taxon>
        <taxon>Zingiberales</taxon>
        <taxon>Zingiberaceae</taxon>
        <taxon>Zingiber</taxon>
    </lineage>
</organism>